<evidence type="ECO:0000313" key="6">
    <source>
        <dbReference type="Proteomes" id="UP000094936"/>
    </source>
</evidence>
<dbReference type="Gene3D" id="3.30.70.270">
    <property type="match status" value="1"/>
</dbReference>
<evidence type="ECO:0000259" key="3">
    <source>
        <dbReference type="PROSITE" id="PS50885"/>
    </source>
</evidence>
<dbReference type="SMART" id="SM00267">
    <property type="entry name" value="GGDEF"/>
    <property type="match status" value="1"/>
</dbReference>
<feature type="domain" description="GGDEF" evidence="4">
    <location>
        <begin position="461"/>
        <end position="591"/>
    </location>
</feature>
<dbReference type="Gene3D" id="6.10.340.10">
    <property type="match status" value="1"/>
</dbReference>
<dbReference type="CDD" id="cd06225">
    <property type="entry name" value="HAMP"/>
    <property type="match status" value="1"/>
</dbReference>
<reference evidence="5 6" key="1">
    <citation type="submission" date="2016-05" db="EMBL/GenBank/DDBJ databases">
        <title>Genomic Taxonomy of the Vibrionaceae.</title>
        <authorList>
            <person name="Gomez-Gil B."/>
            <person name="Enciso-Ibarra J."/>
        </authorList>
    </citation>
    <scope>NUCLEOTIDE SEQUENCE [LARGE SCALE GENOMIC DNA]</scope>
    <source>
        <strain evidence="5 6">CAIM 1920</strain>
    </source>
</reference>
<dbReference type="Pfam" id="PF00672">
    <property type="entry name" value="HAMP"/>
    <property type="match status" value="1"/>
</dbReference>
<dbReference type="Proteomes" id="UP000094936">
    <property type="component" value="Unassembled WGS sequence"/>
</dbReference>
<evidence type="ECO:0000256" key="2">
    <source>
        <dbReference type="SAM" id="Phobius"/>
    </source>
</evidence>
<sequence length="591" mass="66700">MGVRMLENVKITRKFPFIIISFAIVSSFLTGLISFYFASSQLETSANSKLYSLLESRRYSLTSYFKMIEQDLLYQSQSPTVRSAIIDFTSAWNGFAEPRKEGLQKLYIKDNPFKSDQKSAYMTAGDDSLYSYIHAKYHGAFRHLSTTKKYYDTFLIDQFGNLIYSVRKEEDFATNLLDGKWKETELAELFRQINRNPIQGKLHLTDFSPYPPSLNEPASFMGTPVFDEFSQYLGVLIFQMPIEPMNDVMQVTAGMGKTGETYVVGPDLLLRSDSRFIEGRSILLTRVDTEAVDLALRGLSGTSISKDYRDIIVFSAYAPFRFMGLKWAIIADAEKSEVLAPLHHMGQMLFTTGLLSCLIIFFIGYSLASDISNPIVAMTETMHRLARNELNINISVSDRQDEVGVMAKALEVFKRNAIEREKLQKKLSHMAHHDMLTGLPTRHLIMDRLRQITLDAEKNQTMFAVMFADLDNFKAVNDSLGHHRGDEVIQASANILLETVREDDLVGRLGGDEFIVILKDIDTPETAMKIAEKLVTSIRHGLSQLCGNIEVTLSLGVAIYPLDSTSATSLVKLADKSMYAAKQNSKNQYCR</sequence>
<gene>
    <name evidence="5" type="ORF">A8L45_11830</name>
</gene>
<dbReference type="PANTHER" id="PTHR46663:SF2">
    <property type="entry name" value="GGDEF DOMAIN-CONTAINING PROTEIN"/>
    <property type="match status" value="1"/>
</dbReference>
<dbReference type="FunFam" id="3.30.70.270:FF:000001">
    <property type="entry name" value="Diguanylate cyclase domain protein"/>
    <property type="match status" value="1"/>
</dbReference>
<evidence type="ECO:0000313" key="5">
    <source>
        <dbReference type="EMBL" id="ODA32981.1"/>
    </source>
</evidence>
<dbReference type="GO" id="GO:0016020">
    <property type="term" value="C:membrane"/>
    <property type="evidence" value="ECO:0007669"/>
    <property type="project" value="InterPro"/>
</dbReference>
<dbReference type="OrthoDB" id="9770795at2"/>
<dbReference type="PROSITE" id="PS50887">
    <property type="entry name" value="GGDEF"/>
    <property type="match status" value="1"/>
</dbReference>
<keyword evidence="2" id="KW-0812">Transmembrane</keyword>
<organism evidence="5 6">
    <name type="scientific">Veronia pacifica</name>
    <dbReference type="NCBI Taxonomy" id="1080227"/>
    <lineage>
        <taxon>Bacteria</taxon>
        <taxon>Pseudomonadati</taxon>
        <taxon>Pseudomonadota</taxon>
        <taxon>Gammaproteobacteria</taxon>
        <taxon>Vibrionales</taxon>
        <taxon>Vibrionaceae</taxon>
        <taxon>Veronia</taxon>
    </lineage>
</organism>
<evidence type="ECO:0000259" key="4">
    <source>
        <dbReference type="PROSITE" id="PS50887"/>
    </source>
</evidence>
<comment type="cofactor">
    <cofactor evidence="1">
        <name>Mg(2+)</name>
        <dbReference type="ChEBI" id="CHEBI:18420"/>
    </cofactor>
</comment>
<dbReference type="PROSITE" id="PS50885">
    <property type="entry name" value="HAMP"/>
    <property type="match status" value="1"/>
</dbReference>
<dbReference type="STRING" id="1080227.A8L45_11830"/>
<dbReference type="InterPro" id="IPR029787">
    <property type="entry name" value="Nucleotide_cyclase"/>
</dbReference>
<name>A0A1C3EIB5_9GAMM</name>
<comment type="caution">
    <text evidence="5">The sequence shown here is derived from an EMBL/GenBank/DDBJ whole genome shotgun (WGS) entry which is preliminary data.</text>
</comment>
<dbReference type="AlphaFoldDB" id="A0A1C3EIB5"/>
<dbReference type="SUPFAM" id="SSF55073">
    <property type="entry name" value="Nucleotide cyclase"/>
    <property type="match status" value="1"/>
</dbReference>
<dbReference type="SMART" id="SM00304">
    <property type="entry name" value="HAMP"/>
    <property type="match status" value="1"/>
</dbReference>
<dbReference type="NCBIfam" id="TIGR00254">
    <property type="entry name" value="GGDEF"/>
    <property type="match status" value="1"/>
</dbReference>
<feature type="domain" description="HAMP" evidence="3">
    <location>
        <begin position="369"/>
        <end position="422"/>
    </location>
</feature>
<dbReference type="InterPro" id="IPR043128">
    <property type="entry name" value="Rev_trsase/Diguanyl_cyclase"/>
</dbReference>
<dbReference type="InterPro" id="IPR003660">
    <property type="entry name" value="HAMP_dom"/>
</dbReference>
<keyword evidence="2" id="KW-0472">Membrane</keyword>
<feature type="transmembrane region" description="Helical" evidence="2">
    <location>
        <begin position="15"/>
        <end position="38"/>
    </location>
</feature>
<dbReference type="Pfam" id="PF00990">
    <property type="entry name" value="GGDEF"/>
    <property type="match status" value="1"/>
</dbReference>
<keyword evidence="6" id="KW-1185">Reference proteome</keyword>
<evidence type="ECO:0000256" key="1">
    <source>
        <dbReference type="ARBA" id="ARBA00001946"/>
    </source>
</evidence>
<feature type="transmembrane region" description="Helical" evidence="2">
    <location>
        <begin position="348"/>
        <end position="368"/>
    </location>
</feature>
<protein>
    <submittedName>
        <fullName evidence="5">Diguanylate cyclase</fullName>
    </submittedName>
</protein>
<proteinExistence type="predicted"/>
<dbReference type="GO" id="GO:0007165">
    <property type="term" value="P:signal transduction"/>
    <property type="evidence" value="ECO:0007669"/>
    <property type="project" value="InterPro"/>
</dbReference>
<dbReference type="EMBL" id="LYBM01000020">
    <property type="protein sequence ID" value="ODA32981.1"/>
    <property type="molecule type" value="Genomic_DNA"/>
</dbReference>
<dbReference type="CDD" id="cd01949">
    <property type="entry name" value="GGDEF"/>
    <property type="match status" value="1"/>
</dbReference>
<dbReference type="PANTHER" id="PTHR46663">
    <property type="entry name" value="DIGUANYLATE CYCLASE DGCT-RELATED"/>
    <property type="match status" value="1"/>
</dbReference>
<keyword evidence="2" id="KW-1133">Transmembrane helix</keyword>
<dbReference type="GO" id="GO:0003824">
    <property type="term" value="F:catalytic activity"/>
    <property type="evidence" value="ECO:0007669"/>
    <property type="project" value="UniProtKB-ARBA"/>
</dbReference>
<dbReference type="InterPro" id="IPR000160">
    <property type="entry name" value="GGDEF_dom"/>
</dbReference>
<dbReference type="SUPFAM" id="SSF158472">
    <property type="entry name" value="HAMP domain-like"/>
    <property type="match status" value="1"/>
</dbReference>
<dbReference type="InterPro" id="IPR052163">
    <property type="entry name" value="DGC-Regulatory_Protein"/>
</dbReference>
<accession>A0A1C3EIB5</accession>